<dbReference type="PANTHER" id="PTHR30329">
    <property type="entry name" value="STATOR ELEMENT OF FLAGELLAR MOTOR COMPLEX"/>
    <property type="match status" value="1"/>
</dbReference>
<dbReference type="RefSeq" id="WP_188751290.1">
    <property type="nucleotide sequence ID" value="NZ_BMIJ01000008.1"/>
</dbReference>
<dbReference type="Pfam" id="PF00691">
    <property type="entry name" value="OmpA"/>
    <property type="match status" value="1"/>
</dbReference>
<evidence type="ECO:0000256" key="2">
    <source>
        <dbReference type="ARBA" id="ARBA00023136"/>
    </source>
</evidence>
<gene>
    <name evidence="7" type="ORF">GCM10011352_38160</name>
</gene>
<evidence type="ECO:0000313" key="8">
    <source>
        <dbReference type="Proteomes" id="UP000629025"/>
    </source>
</evidence>
<keyword evidence="2 4" id="KW-0472">Membrane</keyword>
<evidence type="ECO:0000256" key="5">
    <source>
        <dbReference type="SAM" id="SignalP"/>
    </source>
</evidence>
<evidence type="ECO:0000259" key="6">
    <source>
        <dbReference type="PROSITE" id="PS51123"/>
    </source>
</evidence>
<keyword evidence="5" id="KW-0732">Signal</keyword>
<dbReference type="SUPFAM" id="SSF103088">
    <property type="entry name" value="OmpA-like"/>
    <property type="match status" value="1"/>
</dbReference>
<name>A0ABQ1KVI5_9GAMM</name>
<evidence type="ECO:0000256" key="1">
    <source>
        <dbReference type="ARBA" id="ARBA00004442"/>
    </source>
</evidence>
<dbReference type="InterPro" id="IPR006665">
    <property type="entry name" value="OmpA-like"/>
</dbReference>
<keyword evidence="3" id="KW-0998">Cell outer membrane</keyword>
<dbReference type="InterPro" id="IPR039567">
    <property type="entry name" value="Gly-zipper"/>
</dbReference>
<protein>
    <submittedName>
        <fullName evidence="7">Cell envelope biogenesis protein OmpA</fullName>
    </submittedName>
</protein>
<dbReference type="InterPro" id="IPR050330">
    <property type="entry name" value="Bact_OuterMem_StrucFunc"/>
</dbReference>
<keyword evidence="8" id="KW-1185">Reference proteome</keyword>
<dbReference type="Pfam" id="PF13488">
    <property type="entry name" value="Gly-zipper_Omp"/>
    <property type="match status" value="1"/>
</dbReference>
<dbReference type="InterPro" id="IPR036737">
    <property type="entry name" value="OmpA-like_sf"/>
</dbReference>
<dbReference type="Proteomes" id="UP000629025">
    <property type="component" value="Unassembled WGS sequence"/>
</dbReference>
<dbReference type="CDD" id="cd07185">
    <property type="entry name" value="OmpA_C-like"/>
    <property type="match status" value="1"/>
</dbReference>
<dbReference type="InterPro" id="IPR006690">
    <property type="entry name" value="OMPA-like_CS"/>
</dbReference>
<proteinExistence type="predicted"/>
<accession>A0ABQ1KVI5</accession>
<sequence>MKYKTAVASALSVALLSGCTTLDPYTQEQKTSQATKGAGIGALGGAILGAAVAGKGDRNEGALAGALIGGAVGGGIGYYQDQQEMRLRQELEGTGVRVERVGDDIRLIMPGNITFATDSDRIDTGFYPVLDSVGKVLIKFDKTQIDVEGYTDSTGSFEYNQQLSERRAAAVAQYLMSVGVDRLRLNARGYGERNPIADNSSAAGRAVNRRVEVRIRGTQR</sequence>
<evidence type="ECO:0000256" key="3">
    <source>
        <dbReference type="ARBA" id="ARBA00023237"/>
    </source>
</evidence>
<feature type="signal peptide" evidence="5">
    <location>
        <begin position="1"/>
        <end position="22"/>
    </location>
</feature>
<dbReference type="Gene3D" id="3.30.1330.60">
    <property type="entry name" value="OmpA-like domain"/>
    <property type="match status" value="1"/>
</dbReference>
<dbReference type="PANTHER" id="PTHR30329:SF21">
    <property type="entry name" value="LIPOPROTEIN YIAD-RELATED"/>
    <property type="match status" value="1"/>
</dbReference>
<dbReference type="InterPro" id="IPR006664">
    <property type="entry name" value="OMP_bac"/>
</dbReference>
<comment type="caution">
    <text evidence="7">The sequence shown here is derived from an EMBL/GenBank/DDBJ whole genome shotgun (WGS) entry which is preliminary data.</text>
</comment>
<feature type="chain" id="PRO_5045867558" evidence="5">
    <location>
        <begin position="23"/>
        <end position="220"/>
    </location>
</feature>
<dbReference type="PROSITE" id="PS51257">
    <property type="entry name" value="PROKAR_LIPOPROTEIN"/>
    <property type="match status" value="1"/>
</dbReference>
<evidence type="ECO:0000313" key="7">
    <source>
        <dbReference type="EMBL" id="GGC08186.1"/>
    </source>
</evidence>
<dbReference type="EMBL" id="BMIJ01000008">
    <property type="protein sequence ID" value="GGC08186.1"/>
    <property type="molecule type" value="Genomic_DNA"/>
</dbReference>
<dbReference type="PROSITE" id="PS01068">
    <property type="entry name" value="OMPA_1"/>
    <property type="match status" value="1"/>
</dbReference>
<reference evidence="8" key="1">
    <citation type="journal article" date="2019" name="Int. J. Syst. Evol. Microbiol.">
        <title>The Global Catalogue of Microorganisms (GCM) 10K type strain sequencing project: providing services to taxonomists for standard genome sequencing and annotation.</title>
        <authorList>
            <consortium name="The Broad Institute Genomics Platform"/>
            <consortium name="The Broad Institute Genome Sequencing Center for Infectious Disease"/>
            <person name="Wu L."/>
            <person name="Ma J."/>
        </authorList>
    </citation>
    <scope>NUCLEOTIDE SEQUENCE [LARGE SCALE GENOMIC DNA]</scope>
    <source>
        <strain evidence="8">CGMCC 1.15341</strain>
    </source>
</reference>
<organism evidence="7 8">
    <name type="scientific">Marinobacterium zhoushanense</name>
    <dbReference type="NCBI Taxonomy" id="1679163"/>
    <lineage>
        <taxon>Bacteria</taxon>
        <taxon>Pseudomonadati</taxon>
        <taxon>Pseudomonadota</taxon>
        <taxon>Gammaproteobacteria</taxon>
        <taxon>Oceanospirillales</taxon>
        <taxon>Oceanospirillaceae</taxon>
        <taxon>Marinobacterium</taxon>
    </lineage>
</organism>
<dbReference type="PROSITE" id="PS51123">
    <property type="entry name" value="OMPA_2"/>
    <property type="match status" value="1"/>
</dbReference>
<comment type="subcellular location">
    <subcellularLocation>
        <location evidence="1">Cell outer membrane</location>
    </subcellularLocation>
</comment>
<dbReference type="PRINTS" id="PR01021">
    <property type="entry name" value="OMPADOMAIN"/>
</dbReference>
<feature type="domain" description="OmpA-like" evidence="6">
    <location>
        <begin position="102"/>
        <end position="219"/>
    </location>
</feature>
<evidence type="ECO:0000256" key="4">
    <source>
        <dbReference type="PROSITE-ProRule" id="PRU00473"/>
    </source>
</evidence>